<proteinExistence type="predicted"/>
<gene>
    <name evidence="2" type="ORF">SKAU_G00238550</name>
</gene>
<feature type="compositionally biased region" description="Basic and acidic residues" evidence="1">
    <location>
        <begin position="94"/>
        <end position="104"/>
    </location>
</feature>
<evidence type="ECO:0000313" key="2">
    <source>
        <dbReference type="EMBL" id="KAJ8352379.1"/>
    </source>
</evidence>
<protein>
    <submittedName>
        <fullName evidence="2">Uncharacterized protein</fullName>
    </submittedName>
</protein>
<evidence type="ECO:0000256" key="1">
    <source>
        <dbReference type="SAM" id="MobiDB-lite"/>
    </source>
</evidence>
<feature type="region of interest" description="Disordered" evidence="1">
    <location>
        <begin position="82"/>
        <end position="110"/>
    </location>
</feature>
<name>A0A9Q1F7K1_SYNKA</name>
<dbReference type="AlphaFoldDB" id="A0A9Q1F7K1"/>
<evidence type="ECO:0000313" key="3">
    <source>
        <dbReference type="Proteomes" id="UP001152622"/>
    </source>
</evidence>
<reference evidence="2" key="1">
    <citation type="journal article" date="2023" name="Science">
        <title>Genome structures resolve the early diversification of teleost fishes.</title>
        <authorList>
            <person name="Parey E."/>
            <person name="Louis A."/>
            <person name="Montfort J."/>
            <person name="Bouchez O."/>
            <person name="Roques C."/>
            <person name="Iampietro C."/>
            <person name="Lluch J."/>
            <person name="Castinel A."/>
            <person name="Donnadieu C."/>
            <person name="Desvignes T."/>
            <person name="Floi Bucao C."/>
            <person name="Jouanno E."/>
            <person name="Wen M."/>
            <person name="Mejri S."/>
            <person name="Dirks R."/>
            <person name="Jansen H."/>
            <person name="Henkel C."/>
            <person name="Chen W.J."/>
            <person name="Zahm M."/>
            <person name="Cabau C."/>
            <person name="Klopp C."/>
            <person name="Thompson A.W."/>
            <person name="Robinson-Rechavi M."/>
            <person name="Braasch I."/>
            <person name="Lecointre G."/>
            <person name="Bobe J."/>
            <person name="Postlethwait J.H."/>
            <person name="Berthelot C."/>
            <person name="Roest Crollius H."/>
            <person name="Guiguen Y."/>
        </authorList>
    </citation>
    <scope>NUCLEOTIDE SEQUENCE</scope>
    <source>
        <strain evidence="2">WJC10195</strain>
    </source>
</reference>
<sequence>MSPPPVTSPPPSLSEMVTLPDWQAESQATQLRTYAPCPTYVPPTATFPKGSATVPPHPVHPELQLGSLWMRRLLNAGMGMRSRETAGTVPTDRPFCKCSRDSRQTRPRTR</sequence>
<dbReference type="Proteomes" id="UP001152622">
    <property type="component" value="Chromosome 8"/>
</dbReference>
<dbReference type="EMBL" id="JAINUF010000008">
    <property type="protein sequence ID" value="KAJ8352379.1"/>
    <property type="molecule type" value="Genomic_DNA"/>
</dbReference>
<organism evidence="2 3">
    <name type="scientific">Synaphobranchus kaupii</name>
    <name type="common">Kaup's arrowtooth eel</name>
    <dbReference type="NCBI Taxonomy" id="118154"/>
    <lineage>
        <taxon>Eukaryota</taxon>
        <taxon>Metazoa</taxon>
        <taxon>Chordata</taxon>
        <taxon>Craniata</taxon>
        <taxon>Vertebrata</taxon>
        <taxon>Euteleostomi</taxon>
        <taxon>Actinopterygii</taxon>
        <taxon>Neopterygii</taxon>
        <taxon>Teleostei</taxon>
        <taxon>Anguilliformes</taxon>
        <taxon>Synaphobranchidae</taxon>
        <taxon>Synaphobranchus</taxon>
    </lineage>
</organism>
<accession>A0A9Q1F7K1</accession>
<comment type="caution">
    <text evidence="2">The sequence shown here is derived from an EMBL/GenBank/DDBJ whole genome shotgun (WGS) entry which is preliminary data.</text>
</comment>
<keyword evidence="3" id="KW-1185">Reference proteome</keyword>